<organism evidence="2">
    <name type="scientific">uncultured Caudovirales phage</name>
    <dbReference type="NCBI Taxonomy" id="2100421"/>
    <lineage>
        <taxon>Viruses</taxon>
        <taxon>Duplodnaviria</taxon>
        <taxon>Heunggongvirae</taxon>
        <taxon>Uroviricota</taxon>
        <taxon>Caudoviricetes</taxon>
        <taxon>Peduoviridae</taxon>
        <taxon>Maltschvirus</taxon>
        <taxon>Maltschvirus maltsch</taxon>
    </lineage>
</organism>
<feature type="compositionally biased region" description="Low complexity" evidence="1">
    <location>
        <begin position="111"/>
        <end position="130"/>
    </location>
</feature>
<feature type="compositionally biased region" description="Polar residues" evidence="1">
    <location>
        <begin position="74"/>
        <end position="84"/>
    </location>
</feature>
<evidence type="ECO:0000313" key="2">
    <source>
        <dbReference type="EMBL" id="CAB4139406.1"/>
    </source>
</evidence>
<feature type="compositionally biased region" description="Low complexity" evidence="1">
    <location>
        <begin position="92"/>
        <end position="103"/>
    </location>
</feature>
<evidence type="ECO:0000256" key="1">
    <source>
        <dbReference type="SAM" id="MobiDB-lite"/>
    </source>
</evidence>
<proteinExistence type="predicted"/>
<reference evidence="2" key="1">
    <citation type="submission" date="2020-04" db="EMBL/GenBank/DDBJ databases">
        <authorList>
            <person name="Chiriac C."/>
            <person name="Salcher M."/>
            <person name="Ghai R."/>
            <person name="Kavagutti S V."/>
        </authorList>
    </citation>
    <scope>NUCLEOTIDE SEQUENCE</scope>
</reference>
<gene>
    <name evidence="2" type="ORF">UFOVP349_36</name>
</gene>
<accession>A0A6J5M2W4</accession>
<sequence>MASSMKIGAAWWKRDKNDQDYLSISFDPACPVIINAGQRAALFPNPNKTQQNQPDYELVILPTRQADAGEDDFNPQQAPRQASQYAAPEDFAPAPARPMAPRQAAPPPRAPQNSQAPQARAAAPQSAPRAGFRQGGGRSLNPAPSPDFDPNEFPDPFAE</sequence>
<feature type="region of interest" description="Disordered" evidence="1">
    <location>
        <begin position="61"/>
        <end position="159"/>
    </location>
</feature>
<name>A0A6J5M2W4_9CAUD</name>
<protein>
    <submittedName>
        <fullName evidence="2">Uncharacterized protein</fullName>
    </submittedName>
</protein>
<dbReference type="EMBL" id="LR796357">
    <property type="protein sequence ID" value="CAB4139406.1"/>
    <property type="molecule type" value="Genomic_DNA"/>
</dbReference>